<organism evidence="1 2">
    <name type="scientific">Eubacterium cellulosolvens (strain ATCC 43171 / JCM 9499 / 6)</name>
    <name type="common">Cillobacterium cellulosolvens</name>
    <dbReference type="NCBI Taxonomy" id="633697"/>
    <lineage>
        <taxon>Bacteria</taxon>
        <taxon>Bacillati</taxon>
        <taxon>Bacillota</taxon>
        <taxon>Clostridia</taxon>
        <taxon>Eubacteriales</taxon>
        <taxon>Eubacteriaceae</taxon>
        <taxon>Eubacterium</taxon>
    </lineage>
</organism>
<proteinExistence type="predicted"/>
<evidence type="ECO:0000313" key="1">
    <source>
        <dbReference type="EMBL" id="EIM56080.1"/>
    </source>
</evidence>
<evidence type="ECO:0000313" key="2">
    <source>
        <dbReference type="Proteomes" id="UP000005753"/>
    </source>
</evidence>
<reference evidence="1 2" key="1">
    <citation type="submission" date="2010-08" db="EMBL/GenBank/DDBJ databases">
        <authorList>
            <consortium name="US DOE Joint Genome Institute (JGI-PGF)"/>
            <person name="Lucas S."/>
            <person name="Copeland A."/>
            <person name="Lapidus A."/>
            <person name="Cheng J.-F."/>
            <person name="Bruce D."/>
            <person name="Goodwin L."/>
            <person name="Pitluck S."/>
            <person name="Land M.L."/>
            <person name="Hauser L."/>
            <person name="Chang Y.-J."/>
            <person name="Anderson I.J."/>
            <person name="Johnson E."/>
            <person name="Mulhopadhyay B."/>
            <person name="Kyrpides N."/>
            <person name="Woyke T.J."/>
        </authorList>
    </citation>
    <scope>NUCLEOTIDE SEQUENCE [LARGE SCALE GENOMIC DNA]</scope>
    <source>
        <strain evidence="1 2">6</strain>
    </source>
</reference>
<dbReference type="Gene3D" id="3.10.450.50">
    <property type="match status" value="1"/>
</dbReference>
<name>I5AQK7_EUBC6</name>
<dbReference type="AlphaFoldDB" id="I5AQK7"/>
<dbReference type="Proteomes" id="UP000005753">
    <property type="component" value="Chromosome"/>
</dbReference>
<sequence length="307" mass="35307">MQKSAIKGLFVQLMVALCVLLNGCGIKLIGYKGIKNVYSRTMSTAQELVTTSNDKIDKDMNAFIKALDAHDKGALRKCFSSYVQKNDKELDQEIDELFAAYPGPTDSWKWSMDSTQSYSSASDEAREYVTHTAILKSHGKNYYIYIEYTEGEYAGKDRYGICCVDFTTPEVQAAYCDGRFELTSYGGEYSWKGQDRYKLHVTVDHKDTYVTRRIDNQERIYVESEMTYAADDFVEFIKKNHSLDDLRTRFGRENSIQKILQKVYYKVSDGEDLYVRIFIDGNEGNEITGIDLVNEDNYVKTLYVKPE</sequence>
<evidence type="ECO:0008006" key="3">
    <source>
        <dbReference type="Google" id="ProtNLM"/>
    </source>
</evidence>
<reference evidence="1 2" key="2">
    <citation type="submission" date="2012-02" db="EMBL/GenBank/DDBJ databases">
        <title>Improved High-Quality Draft sequence of Eubacterium cellulosolvens 6.</title>
        <authorList>
            <consortium name="US DOE Joint Genome Institute"/>
            <person name="Lucas S."/>
            <person name="Han J."/>
            <person name="Lapidus A."/>
            <person name="Cheng J.-F."/>
            <person name="Goodwin L."/>
            <person name="Pitluck S."/>
            <person name="Peters L."/>
            <person name="Mikhailova N."/>
            <person name="Gu W."/>
            <person name="Detter J.C."/>
            <person name="Han C."/>
            <person name="Tapia R."/>
            <person name="Land M."/>
            <person name="Hauser L."/>
            <person name="Kyrpides N."/>
            <person name="Ivanova N."/>
            <person name="Pagani I."/>
            <person name="Johnson E."/>
            <person name="Mukhopadhyay B."/>
            <person name="Anderson I."/>
            <person name="Woyke T."/>
        </authorList>
    </citation>
    <scope>NUCLEOTIDE SEQUENCE [LARGE SCALE GENOMIC DNA]</scope>
    <source>
        <strain evidence="1 2">6</strain>
    </source>
</reference>
<dbReference type="EMBL" id="CM001487">
    <property type="protein sequence ID" value="EIM56080.1"/>
    <property type="molecule type" value="Genomic_DNA"/>
</dbReference>
<accession>I5AQK7</accession>
<dbReference type="STRING" id="633697.EubceDRAFT1_0220"/>
<protein>
    <recommendedName>
        <fullName evidence="3">DUF5104 domain-containing protein</fullName>
    </recommendedName>
</protein>
<dbReference type="HOGENOM" id="CLU_905361_0_0_9"/>
<gene>
    <name evidence="1" type="ORF">EubceDRAFT1_0220</name>
</gene>
<keyword evidence="2" id="KW-1185">Reference proteome</keyword>